<feature type="transmembrane region" description="Helical" evidence="1">
    <location>
        <begin position="250"/>
        <end position="270"/>
    </location>
</feature>
<dbReference type="EMBL" id="VDMA02000021">
    <property type="protein sequence ID" value="KAB8180549.1"/>
    <property type="molecule type" value="Genomic_DNA"/>
</dbReference>
<reference evidence="3 4" key="1">
    <citation type="submission" date="2019-10" db="EMBL/GenBank/DDBJ databases">
        <title>Nonomuraea sp. nov., isolated from Phyllanthus amarus.</title>
        <authorList>
            <person name="Klykleung N."/>
            <person name="Tanasupawat S."/>
        </authorList>
    </citation>
    <scope>NUCLEOTIDE SEQUENCE [LARGE SCALE GENOMIC DNA]</scope>
    <source>
        <strain evidence="3 4">CR1-09</strain>
    </source>
</reference>
<evidence type="ECO:0000259" key="2">
    <source>
        <dbReference type="Pfam" id="PF01757"/>
    </source>
</evidence>
<evidence type="ECO:0000313" key="3">
    <source>
        <dbReference type="EMBL" id="KAB8180549.1"/>
    </source>
</evidence>
<organism evidence="3 4">
    <name type="scientific">Microbispora catharanthi</name>
    <dbReference type="NCBI Taxonomy" id="1712871"/>
    <lineage>
        <taxon>Bacteria</taxon>
        <taxon>Bacillati</taxon>
        <taxon>Actinomycetota</taxon>
        <taxon>Actinomycetes</taxon>
        <taxon>Streptosporangiales</taxon>
        <taxon>Streptosporangiaceae</taxon>
        <taxon>Microbispora</taxon>
    </lineage>
</organism>
<keyword evidence="3" id="KW-0012">Acyltransferase</keyword>
<feature type="domain" description="Acyltransferase 3" evidence="2">
    <location>
        <begin position="24"/>
        <end position="362"/>
    </location>
</feature>
<feature type="transmembrane region" description="Helical" evidence="1">
    <location>
        <begin position="103"/>
        <end position="124"/>
    </location>
</feature>
<dbReference type="GO" id="GO:0000271">
    <property type="term" value="P:polysaccharide biosynthetic process"/>
    <property type="evidence" value="ECO:0007669"/>
    <property type="project" value="TreeGrafter"/>
</dbReference>
<dbReference type="InterPro" id="IPR050879">
    <property type="entry name" value="Acyltransferase_3"/>
</dbReference>
<protein>
    <submittedName>
        <fullName evidence="3">Acyltransferase family protein</fullName>
    </submittedName>
</protein>
<proteinExistence type="predicted"/>
<dbReference type="PANTHER" id="PTHR23028:SF53">
    <property type="entry name" value="ACYL_TRANSF_3 DOMAIN-CONTAINING PROTEIN"/>
    <property type="match status" value="1"/>
</dbReference>
<evidence type="ECO:0000313" key="4">
    <source>
        <dbReference type="Proteomes" id="UP000313066"/>
    </source>
</evidence>
<dbReference type="GO" id="GO:0016747">
    <property type="term" value="F:acyltransferase activity, transferring groups other than amino-acyl groups"/>
    <property type="evidence" value="ECO:0007669"/>
    <property type="project" value="InterPro"/>
</dbReference>
<dbReference type="Pfam" id="PF01757">
    <property type="entry name" value="Acyl_transf_3"/>
    <property type="match status" value="1"/>
</dbReference>
<keyword evidence="3" id="KW-0808">Transferase</keyword>
<feature type="transmembrane region" description="Helical" evidence="1">
    <location>
        <begin position="316"/>
        <end position="340"/>
    </location>
</feature>
<keyword evidence="4" id="KW-1185">Reference proteome</keyword>
<dbReference type="InterPro" id="IPR002656">
    <property type="entry name" value="Acyl_transf_3_dom"/>
</dbReference>
<comment type="caution">
    <text evidence="3">The sequence shown here is derived from an EMBL/GenBank/DDBJ whole genome shotgun (WGS) entry which is preliminary data.</text>
</comment>
<accession>A0A5N6BL52</accession>
<feature type="transmembrane region" description="Helical" evidence="1">
    <location>
        <begin position="212"/>
        <end position="230"/>
    </location>
</feature>
<feature type="transmembrane region" description="Helical" evidence="1">
    <location>
        <begin position="156"/>
        <end position="177"/>
    </location>
</feature>
<name>A0A5N6BL52_9ACTN</name>
<feature type="transmembrane region" description="Helical" evidence="1">
    <location>
        <begin position="29"/>
        <end position="46"/>
    </location>
</feature>
<feature type="transmembrane region" description="Helical" evidence="1">
    <location>
        <begin position="58"/>
        <end position="82"/>
    </location>
</feature>
<feature type="transmembrane region" description="Helical" evidence="1">
    <location>
        <begin position="184"/>
        <end position="206"/>
    </location>
</feature>
<dbReference type="RefSeq" id="WP_139578980.1">
    <property type="nucleotide sequence ID" value="NZ_VDMA02000021.1"/>
</dbReference>
<dbReference type="AlphaFoldDB" id="A0A5N6BL52"/>
<dbReference type="PANTHER" id="PTHR23028">
    <property type="entry name" value="ACETYLTRANSFERASE"/>
    <property type="match status" value="1"/>
</dbReference>
<dbReference type="Proteomes" id="UP000313066">
    <property type="component" value="Unassembled WGS sequence"/>
</dbReference>
<keyword evidence="1" id="KW-0812">Transmembrane</keyword>
<sequence>MDESSTQRVVSRDVTAPTARRRLEGLDGIRGLAALFVVLHHCWLMAFPGFPGNGGPWWLGWLLYGHFAVVVFIVLSGFSLAVSPARSQWRLGGAGRFARRRAWRILPPYWAALAFSLVVAWTLAPQPGEGPPTAKSVLLYGLLLQDVAGSPSPNGAFWSIAVEAHLYILFPLMLLMLRRAGTTVMLAAVTVPVAAIGLLAPSVPLVDKLLRFTPQFAVLFALGIVGAGIAAKAGTEAAGTPSKAAALRPWWALATALPVVAVIVALGPVWTVEHYFWVDIAMGPAVTLLLVSVASGRPAPLVRLLDSRPILGLGHFSYSLYLIHAPIVVALSTLVVSPAAGHGLTAFLLTTVLAVPLSLLVARLFAAVFELPFLRHRSWPALRAAASARFARRTAP</sequence>
<feature type="transmembrane region" description="Helical" evidence="1">
    <location>
        <begin position="346"/>
        <end position="369"/>
    </location>
</feature>
<gene>
    <name evidence="3" type="ORF">FH610_032095</name>
</gene>
<feature type="transmembrane region" description="Helical" evidence="1">
    <location>
        <begin position="276"/>
        <end position="295"/>
    </location>
</feature>
<dbReference type="GO" id="GO:0016020">
    <property type="term" value="C:membrane"/>
    <property type="evidence" value="ECO:0007669"/>
    <property type="project" value="TreeGrafter"/>
</dbReference>
<keyword evidence="1" id="KW-1133">Transmembrane helix</keyword>
<evidence type="ECO:0000256" key="1">
    <source>
        <dbReference type="SAM" id="Phobius"/>
    </source>
</evidence>
<keyword evidence="1" id="KW-0472">Membrane</keyword>